<name>A0ABR2VQM3_9FUNG</name>
<organism evidence="3 4">
    <name type="scientific">Basidiobolus ranarum</name>
    <dbReference type="NCBI Taxonomy" id="34480"/>
    <lineage>
        <taxon>Eukaryota</taxon>
        <taxon>Fungi</taxon>
        <taxon>Fungi incertae sedis</taxon>
        <taxon>Zoopagomycota</taxon>
        <taxon>Entomophthoromycotina</taxon>
        <taxon>Basidiobolomycetes</taxon>
        <taxon>Basidiobolales</taxon>
        <taxon>Basidiobolaceae</taxon>
        <taxon>Basidiobolus</taxon>
    </lineage>
</organism>
<proteinExistence type="inferred from homology"/>
<reference evidence="3 4" key="1">
    <citation type="submission" date="2023-04" db="EMBL/GenBank/DDBJ databases">
        <title>Genome of Basidiobolus ranarum AG-B5.</title>
        <authorList>
            <person name="Stajich J.E."/>
            <person name="Carter-House D."/>
            <person name="Gryganskyi A."/>
        </authorList>
    </citation>
    <scope>NUCLEOTIDE SEQUENCE [LARGE SCALE GENOMIC DNA]</scope>
    <source>
        <strain evidence="3 4">AG-B5</strain>
    </source>
</reference>
<comment type="similarity">
    <text evidence="1">Belongs to the multi antimicrobial extrusion (MATE) (TC 2.A.66.1) family.</text>
</comment>
<keyword evidence="2" id="KW-1133">Transmembrane helix</keyword>
<gene>
    <name evidence="3" type="primary">ERC1_8</name>
    <name evidence="3" type="ORF">K7432_013678</name>
</gene>
<keyword evidence="2" id="KW-0812">Transmembrane</keyword>
<dbReference type="InterPro" id="IPR002528">
    <property type="entry name" value="MATE_fam"/>
</dbReference>
<keyword evidence="2" id="KW-0472">Membrane</keyword>
<sequence length="97" mass="10883">MFQIFDGLGGVTGGVLRGQGKQEIGAYVNIAAYYLIAMPIGYWLVFINNWNLPGIWWAFLIALFGVSVGQLTSILRTNWLEEVKKSRERVKLENGGF</sequence>
<comment type="caution">
    <text evidence="3">The sequence shown here is derived from an EMBL/GenBank/DDBJ whole genome shotgun (WGS) entry which is preliminary data.</text>
</comment>
<dbReference type="Pfam" id="PF01554">
    <property type="entry name" value="MatE"/>
    <property type="match status" value="1"/>
</dbReference>
<protein>
    <submittedName>
        <fullName evidence="3">Ethionine resistance protein</fullName>
    </submittedName>
</protein>
<feature type="transmembrane region" description="Helical" evidence="2">
    <location>
        <begin position="54"/>
        <end position="75"/>
    </location>
</feature>
<evidence type="ECO:0000313" key="3">
    <source>
        <dbReference type="EMBL" id="KAK9693901.1"/>
    </source>
</evidence>
<dbReference type="Proteomes" id="UP001479436">
    <property type="component" value="Unassembled WGS sequence"/>
</dbReference>
<evidence type="ECO:0000256" key="1">
    <source>
        <dbReference type="ARBA" id="ARBA00010199"/>
    </source>
</evidence>
<evidence type="ECO:0000256" key="2">
    <source>
        <dbReference type="SAM" id="Phobius"/>
    </source>
</evidence>
<keyword evidence="4" id="KW-1185">Reference proteome</keyword>
<evidence type="ECO:0000313" key="4">
    <source>
        <dbReference type="Proteomes" id="UP001479436"/>
    </source>
</evidence>
<feature type="transmembrane region" description="Helical" evidence="2">
    <location>
        <begin position="26"/>
        <end position="48"/>
    </location>
</feature>
<dbReference type="EMBL" id="JASJQH010008268">
    <property type="protein sequence ID" value="KAK9693901.1"/>
    <property type="molecule type" value="Genomic_DNA"/>
</dbReference>
<accession>A0ABR2VQM3</accession>